<gene>
    <name evidence="2" type="ORF">MCOR_57541</name>
</gene>
<dbReference type="EMBL" id="CACVKT020010289">
    <property type="protein sequence ID" value="CAC5425751.1"/>
    <property type="molecule type" value="Genomic_DNA"/>
</dbReference>
<reference evidence="2 3" key="1">
    <citation type="submission" date="2020-06" db="EMBL/GenBank/DDBJ databases">
        <authorList>
            <person name="Li R."/>
            <person name="Bekaert M."/>
        </authorList>
    </citation>
    <scope>NUCLEOTIDE SEQUENCE [LARGE SCALE GENOMIC DNA]</scope>
    <source>
        <strain evidence="3">wild</strain>
    </source>
</reference>
<feature type="compositionally biased region" description="Basic residues" evidence="1">
    <location>
        <begin position="134"/>
        <end position="150"/>
    </location>
</feature>
<dbReference type="AlphaFoldDB" id="A0A6J8F2L6"/>
<sequence length="163" mass="18538">MGVPSSTERTMKKRERELYKPMVDVARDSCHEVIAKPRRLPALPGSTGLTRGRLTGKSRATTSKENDIYTKEDKGFMVEIRRIGALADKGKMAKESAKRRQEVIARKEARLKEKRKTIENKLKRENQAAEKNIPKSKKEKRIKPERKTRPNKPAVSVLSSVSV</sequence>
<evidence type="ECO:0000256" key="1">
    <source>
        <dbReference type="SAM" id="MobiDB-lite"/>
    </source>
</evidence>
<evidence type="ECO:0000313" key="3">
    <source>
        <dbReference type="Proteomes" id="UP000507470"/>
    </source>
</evidence>
<keyword evidence="3" id="KW-1185">Reference proteome</keyword>
<accession>A0A6J8F2L6</accession>
<proteinExistence type="predicted"/>
<name>A0A6J8F2L6_MYTCO</name>
<feature type="compositionally biased region" description="Basic and acidic residues" evidence="1">
    <location>
        <begin position="115"/>
        <end position="128"/>
    </location>
</feature>
<feature type="region of interest" description="Disordered" evidence="1">
    <location>
        <begin position="115"/>
        <end position="163"/>
    </location>
</feature>
<protein>
    <submittedName>
        <fullName evidence="2">Uncharacterized protein</fullName>
    </submittedName>
</protein>
<dbReference type="Proteomes" id="UP000507470">
    <property type="component" value="Unassembled WGS sequence"/>
</dbReference>
<organism evidence="2 3">
    <name type="scientific">Mytilus coruscus</name>
    <name type="common">Sea mussel</name>
    <dbReference type="NCBI Taxonomy" id="42192"/>
    <lineage>
        <taxon>Eukaryota</taxon>
        <taxon>Metazoa</taxon>
        <taxon>Spiralia</taxon>
        <taxon>Lophotrochozoa</taxon>
        <taxon>Mollusca</taxon>
        <taxon>Bivalvia</taxon>
        <taxon>Autobranchia</taxon>
        <taxon>Pteriomorphia</taxon>
        <taxon>Mytilida</taxon>
        <taxon>Mytiloidea</taxon>
        <taxon>Mytilidae</taxon>
        <taxon>Mytilinae</taxon>
        <taxon>Mytilus</taxon>
    </lineage>
</organism>
<evidence type="ECO:0000313" key="2">
    <source>
        <dbReference type="EMBL" id="CAC5425751.1"/>
    </source>
</evidence>
<feature type="region of interest" description="Disordered" evidence="1">
    <location>
        <begin position="36"/>
        <end position="63"/>
    </location>
</feature>